<evidence type="ECO:0000313" key="1">
    <source>
        <dbReference type="EMBL" id="MBR0679697.1"/>
    </source>
</evidence>
<evidence type="ECO:0000313" key="2">
    <source>
        <dbReference type="Proteomes" id="UP001138709"/>
    </source>
</evidence>
<organism evidence="1 2">
    <name type="scientific">Neoroseomonas eburnea</name>
    <dbReference type="NCBI Taxonomy" id="1346889"/>
    <lineage>
        <taxon>Bacteria</taxon>
        <taxon>Pseudomonadati</taxon>
        <taxon>Pseudomonadota</taxon>
        <taxon>Alphaproteobacteria</taxon>
        <taxon>Acetobacterales</taxon>
        <taxon>Acetobacteraceae</taxon>
        <taxon>Neoroseomonas</taxon>
    </lineage>
</organism>
<sequence length="101" mass="11052">MRSAGGSRRFGLRGPTIAAPERPILAVTDRAILVQEPSMQSPDAMRPPAPTDDALGLEQEIAYLAKRHRISPAIVREIIRRSGATERGAIEREIAKGKARR</sequence>
<evidence type="ECO:0008006" key="3">
    <source>
        <dbReference type="Google" id="ProtNLM"/>
    </source>
</evidence>
<dbReference type="Proteomes" id="UP001138709">
    <property type="component" value="Unassembled WGS sequence"/>
</dbReference>
<gene>
    <name evidence="1" type="ORF">GXW74_04315</name>
</gene>
<reference evidence="1" key="2">
    <citation type="journal article" date="2021" name="Syst. Appl. Microbiol.">
        <title>Roseomonas hellenica sp. nov., isolated from roots of wild-growing Alkanna tinctoria.</title>
        <authorList>
            <person name="Rat A."/>
            <person name="Naranjo H.D."/>
            <person name="Lebbe L."/>
            <person name="Cnockaert M."/>
            <person name="Krigas N."/>
            <person name="Grigoriadou K."/>
            <person name="Maloupa E."/>
            <person name="Willems A."/>
        </authorList>
    </citation>
    <scope>NUCLEOTIDE SEQUENCE</scope>
    <source>
        <strain evidence="1">LMG 31228</strain>
    </source>
</reference>
<dbReference type="AlphaFoldDB" id="A0A9X9X7L1"/>
<proteinExistence type="predicted"/>
<reference evidence="1" key="1">
    <citation type="submission" date="2020-01" db="EMBL/GenBank/DDBJ databases">
        <authorList>
            <person name="Rat A."/>
        </authorList>
    </citation>
    <scope>NUCLEOTIDE SEQUENCE</scope>
    <source>
        <strain evidence="1">LMG 31228</strain>
    </source>
</reference>
<dbReference type="RefSeq" id="WP_211845052.1">
    <property type="nucleotide sequence ID" value="NZ_JAAEDL010000003.1"/>
</dbReference>
<comment type="caution">
    <text evidence="1">The sequence shown here is derived from an EMBL/GenBank/DDBJ whole genome shotgun (WGS) entry which is preliminary data.</text>
</comment>
<keyword evidence="2" id="KW-1185">Reference proteome</keyword>
<dbReference type="EMBL" id="JAAEDL010000003">
    <property type="protein sequence ID" value="MBR0679697.1"/>
    <property type="molecule type" value="Genomic_DNA"/>
</dbReference>
<name>A0A9X9X7L1_9PROT</name>
<protein>
    <recommendedName>
        <fullName evidence="3">DUF3606 domain-containing protein</fullName>
    </recommendedName>
</protein>
<accession>A0A9X9X7L1</accession>